<sequence>MHLKLENTVESYLATVVMQTHFLFTPYLHPVRPAQQSYNQAHIHTRGLVEHMFGIWKNRFQCLRNTYLLNQEDAVLLLWQLQCFIIASESMAV</sequence>
<evidence type="ECO:0000259" key="3">
    <source>
        <dbReference type="Pfam" id="PF13359"/>
    </source>
</evidence>
<accession>A0ABV0NEC8</accession>
<gene>
    <name evidence="4" type="ORF">GOODEAATRI_028316</name>
</gene>
<proteinExistence type="predicted"/>
<organism evidence="4 5">
    <name type="scientific">Goodea atripinnis</name>
    <dbReference type="NCBI Taxonomy" id="208336"/>
    <lineage>
        <taxon>Eukaryota</taxon>
        <taxon>Metazoa</taxon>
        <taxon>Chordata</taxon>
        <taxon>Craniata</taxon>
        <taxon>Vertebrata</taxon>
        <taxon>Euteleostomi</taxon>
        <taxon>Actinopterygii</taxon>
        <taxon>Neopterygii</taxon>
        <taxon>Teleostei</taxon>
        <taxon>Neoteleostei</taxon>
        <taxon>Acanthomorphata</taxon>
        <taxon>Ovalentaria</taxon>
        <taxon>Atherinomorphae</taxon>
        <taxon>Cyprinodontiformes</taxon>
        <taxon>Goodeidae</taxon>
        <taxon>Goodea</taxon>
    </lineage>
</organism>
<dbReference type="Pfam" id="PF13359">
    <property type="entry name" value="DDE_Tnp_4"/>
    <property type="match status" value="1"/>
</dbReference>
<dbReference type="Proteomes" id="UP001476798">
    <property type="component" value="Unassembled WGS sequence"/>
</dbReference>
<comment type="caution">
    <text evidence="4">The sequence shown here is derived from an EMBL/GenBank/DDBJ whole genome shotgun (WGS) entry which is preliminary data.</text>
</comment>
<dbReference type="InterPro" id="IPR027806">
    <property type="entry name" value="HARBI1_dom"/>
</dbReference>
<evidence type="ECO:0000313" key="4">
    <source>
        <dbReference type="EMBL" id="MEQ2169729.1"/>
    </source>
</evidence>
<name>A0ABV0NEC8_9TELE</name>
<evidence type="ECO:0000313" key="5">
    <source>
        <dbReference type="Proteomes" id="UP001476798"/>
    </source>
</evidence>
<keyword evidence="2" id="KW-0479">Metal-binding</keyword>
<keyword evidence="5" id="KW-1185">Reference proteome</keyword>
<evidence type="ECO:0000256" key="2">
    <source>
        <dbReference type="ARBA" id="ARBA00022723"/>
    </source>
</evidence>
<evidence type="ECO:0000256" key="1">
    <source>
        <dbReference type="ARBA" id="ARBA00001968"/>
    </source>
</evidence>
<comment type="cofactor">
    <cofactor evidence="1">
        <name>a divalent metal cation</name>
        <dbReference type="ChEBI" id="CHEBI:60240"/>
    </cofactor>
</comment>
<dbReference type="EMBL" id="JAHRIO010033885">
    <property type="protein sequence ID" value="MEQ2169729.1"/>
    <property type="molecule type" value="Genomic_DNA"/>
</dbReference>
<reference evidence="4 5" key="1">
    <citation type="submission" date="2021-06" db="EMBL/GenBank/DDBJ databases">
        <authorList>
            <person name="Palmer J.M."/>
        </authorList>
    </citation>
    <scope>NUCLEOTIDE SEQUENCE [LARGE SCALE GENOMIC DNA]</scope>
    <source>
        <strain evidence="4 5">GA_2019</strain>
        <tissue evidence="4">Muscle</tissue>
    </source>
</reference>
<feature type="domain" description="DDE Tnp4" evidence="3">
    <location>
        <begin position="29"/>
        <end position="70"/>
    </location>
</feature>
<protein>
    <recommendedName>
        <fullName evidence="3">DDE Tnp4 domain-containing protein</fullName>
    </recommendedName>
</protein>